<feature type="signal peptide" evidence="1">
    <location>
        <begin position="1"/>
        <end position="34"/>
    </location>
</feature>
<accession>A0A2K3DYC1</accession>
<evidence type="ECO:0000313" key="2">
    <source>
        <dbReference type="EMBL" id="PNW85540.1"/>
    </source>
</evidence>
<protein>
    <submittedName>
        <fullName evidence="2">Uncharacterized protein</fullName>
    </submittedName>
</protein>
<name>A0A2K3DYC1_CHLRE</name>
<evidence type="ECO:0000256" key="1">
    <source>
        <dbReference type="SAM" id="SignalP"/>
    </source>
</evidence>
<dbReference type="OrthoDB" id="529546at2759"/>
<keyword evidence="1" id="KW-0732">Signal</keyword>
<dbReference type="InterPro" id="IPR027417">
    <property type="entry name" value="P-loop_NTPase"/>
</dbReference>
<gene>
    <name evidence="2" type="ORF">CHLRE_03g191450v5</name>
</gene>
<dbReference type="AlphaFoldDB" id="A0A2K3DYC1"/>
<dbReference type="KEGG" id="cre:CHLRE_03g191450v5"/>
<dbReference type="ExpressionAtlas" id="A0A2K3DYC1">
    <property type="expression patterns" value="baseline"/>
</dbReference>
<organism evidence="2 3">
    <name type="scientific">Chlamydomonas reinhardtii</name>
    <name type="common">Chlamydomonas smithii</name>
    <dbReference type="NCBI Taxonomy" id="3055"/>
    <lineage>
        <taxon>Eukaryota</taxon>
        <taxon>Viridiplantae</taxon>
        <taxon>Chlorophyta</taxon>
        <taxon>core chlorophytes</taxon>
        <taxon>Chlorophyceae</taxon>
        <taxon>CS clade</taxon>
        <taxon>Chlamydomonadales</taxon>
        <taxon>Chlamydomonadaceae</taxon>
        <taxon>Chlamydomonas</taxon>
    </lineage>
</organism>
<dbReference type="RefSeq" id="XP_001692049.2">
    <property type="nucleotide sequence ID" value="XM_001691997.2"/>
</dbReference>
<evidence type="ECO:0000313" key="3">
    <source>
        <dbReference type="Proteomes" id="UP000006906"/>
    </source>
</evidence>
<dbReference type="Gramene" id="PNW85540">
    <property type="protein sequence ID" value="PNW85540"/>
    <property type="gene ID" value="CHLRE_03g191450v5"/>
</dbReference>
<sequence length="564" mass="61629">MKYSNSDTRRCIQSTSGGLILALVFLVASPSTWAQQSADAAAQASSGRNGTLDFDVILWRRLLVNRTASNGTDDIGEVSLPSIVATMEFLLAAPLQLNASLNRVPEVEVEAFWDIVVSARALAEENERPVAGARVDLVAAVDALTAKVTALPTHLCWPVLRRVILAALVQRRLSYGAFSPAASAAVGRLAVQLFRLHRTGAARKGVIDFFHVSKAGGTSFCQMAKLNGCRTESFGARRNCLIRDFDDVPRWVNNSLHTSLAPTGLRTPWFANWGNKLRRDMSCNLRKRFMLRRRFNIAANEFTLYGAQATPRNVHTCPGNLNVLQLRHPYTRLRSHIMWVWALYDHHFKEQAAAFFPSRGAAHWAELLPAATHNYYIRSLLGEQVYYLSPEELNGTHLATARLALLQFDVLLLLEEPDMNALLFEMAVGWSLGFGEVHARTSSQLHEVGARGLPGAEDWAALQQANQLDMQLYRFGALLALLDSVVFDIAREAGLGAGYTALGRAGGAAGGGGGGSGLQASDQAHPGDDENWEVVGGANVTQRSCGFVSEYETDRVVPAHIVIR</sequence>
<dbReference type="Proteomes" id="UP000006906">
    <property type="component" value="Chromosome 3"/>
</dbReference>
<dbReference type="Gene3D" id="3.40.50.300">
    <property type="entry name" value="P-loop containing nucleotide triphosphate hydrolases"/>
    <property type="match status" value="1"/>
</dbReference>
<dbReference type="GeneID" id="5717539"/>
<dbReference type="EMBL" id="CM008964">
    <property type="protein sequence ID" value="PNW85540.1"/>
    <property type="molecule type" value="Genomic_DNA"/>
</dbReference>
<dbReference type="InParanoid" id="A0A2K3DYC1"/>
<proteinExistence type="predicted"/>
<reference evidence="2 3" key="1">
    <citation type="journal article" date="2007" name="Science">
        <title>The Chlamydomonas genome reveals the evolution of key animal and plant functions.</title>
        <authorList>
            <person name="Merchant S.S."/>
            <person name="Prochnik S.E."/>
            <person name="Vallon O."/>
            <person name="Harris E.H."/>
            <person name="Karpowicz S.J."/>
            <person name="Witman G.B."/>
            <person name="Terry A."/>
            <person name="Salamov A."/>
            <person name="Fritz-Laylin L.K."/>
            <person name="Marechal-Drouard L."/>
            <person name="Marshall W.F."/>
            <person name="Qu L.H."/>
            <person name="Nelson D.R."/>
            <person name="Sanderfoot A.A."/>
            <person name="Spalding M.H."/>
            <person name="Kapitonov V.V."/>
            <person name="Ren Q."/>
            <person name="Ferris P."/>
            <person name="Lindquist E."/>
            <person name="Shapiro H."/>
            <person name="Lucas S.M."/>
            <person name="Grimwood J."/>
            <person name="Schmutz J."/>
            <person name="Cardol P."/>
            <person name="Cerutti H."/>
            <person name="Chanfreau G."/>
            <person name="Chen C.L."/>
            <person name="Cognat V."/>
            <person name="Croft M.T."/>
            <person name="Dent R."/>
            <person name="Dutcher S."/>
            <person name="Fernandez E."/>
            <person name="Fukuzawa H."/>
            <person name="Gonzalez-Ballester D."/>
            <person name="Gonzalez-Halphen D."/>
            <person name="Hallmann A."/>
            <person name="Hanikenne M."/>
            <person name="Hippler M."/>
            <person name="Inwood W."/>
            <person name="Jabbari K."/>
            <person name="Kalanon M."/>
            <person name="Kuras R."/>
            <person name="Lefebvre P.A."/>
            <person name="Lemaire S.D."/>
            <person name="Lobanov A.V."/>
            <person name="Lohr M."/>
            <person name="Manuell A."/>
            <person name="Meier I."/>
            <person name="Mets L."/>
            <person name="Mittag M."/>
            <person name="Mittelmeier T."/>
            <person name="Moroney J.V."/>
            <person name="Moseley J."/>
            <person name="Napoli C."/>
            <person name="Nedelcu A.M."/>
            <person name="Niyogi K."/>
            <person name="Novoselov S.V."/>
            <person name="Paulsen I.T."/>
            <person name="Pazour G."/>
            <person name="Purton S."/>
            <person name="Ral J.P."/>
            <person name="Riano-Pachon D.M."/>
            <person name="Riekhof W."/>
            <person name="Rymarquis L."/>
            <person name="Schroda M."/>
            <person name="Stern D."/>
            <person name="Umen J."/>
            <person name="Willows R."/>
            <person name="Wilson N."/>
            <person name="Zimmer S.L."/>
            <person name="Allmer J."/>
            <person name="Balk J."/>
            <person name="Bisova K."/>
            <person name="Chen C.J."/>
            <person name="Elias M."/>
            <person name="Gendler K."/>
            <person name="Hauser C."/>
            <person name="Lamb M.R."/>
            <person name="Ledford H."/>
            <person name="Long J.C."/>
            <person name="Minagawa J."/>
            <person name="Page M.D."/>
            <person name="Pan J."/>
            <person name="Pootakham W."/>
            <person name="Roje S."/>
            <person name="Rose A."/>
            <person name="Stahlberg E."/>
            <person name="Terauchi A.M."/>
            <person name="Yang P."/>
            <person name="Ball S."/>
            <person name="Bowler C."/>
            <person name="Dieckmann C.L."/>
            <person name="Gladyshev V.N."/>
            <person name="Green P."/>
            <person name="Jorgensen R."/>
            <person name="Mayfield S."/>
            <person name="Mueller-Roeber B."/>
            <person name="Rajamani S."/>
            <person name="Sayre R.T."/>
            <person name="Brokstein P."/>
            <person name="Dubchak I."/>
            <person name="Goodstein D."/>
            <person name="Hornick L."/>
            <person name="Huang Y.W."/>
            <person name="Jhaveri J."/>
            <person name="Luo Y."/>
            <person name="Martinez D."/>
            <person name="Ngau W.C."/>
            <person name="Otillar B."/>
            <person name="Poliakov A."/>
            <person name="Porter A."/>
            <person name="Szajkowski L."/>
            <person name="Werner G."/>
            <person name="Zhou K."/>
            <person name="Grigoriev I.V."/>
            <person name="Rokhsar D.S."/>
            <person name="Grossman A.R."/>
        </authorList>
    </citation>
    <scope>NUCLEOTIDE SEQUENCE [LARGE SCALE GENOMIC DNA]</scope>
    <source>
        <strain evidence="3">CC-503</strain>
    </source>
</reference>
<dbReference type="PaxDb" id="3055-EDP04539"/>
<keyword evidence="3" id="KW-1185">Reference proteome</keyword>
<feature type="chain" id="PRO_5014320369" evidence="1">
    <location>
        <begin position="35"/>
        <end position="564"/>
    </location>
</feature>
<dbReference type="OMA" id="TPWFANW"/>